<evidence type="ECO:0000256" key="2">
    <source>
        <dbReference type="SAM" id="Phobius"/>
    </source>
</evidence>
<dbReference type="InterPro" id="IPR002035">
    <property type="entry name" value="VWF_A"/>
</dbReference>
<feature type="region of interest" description="Disordered" evidence="1">
    <location>
        <begin position="719"/>
        <end position="752"/>
    </location>
</feature>
<sequence length="752" mass="78541">MITVRRLAAGTGVAVLAALVALAPPPRAGRADPGTPSLDPRPVRMVILVDESGSLEEEGVAAEREAASILAQSEFSEDSTVAVLGFASAKGDGQRPTDPACELAPLKTARANLSTCVSTLRIRTREQGYGTDFVSAYGQALSLMAQPGTEETKIIFMLTDGKLDLSESSGYESLSEDQRAREGHRLLGEKLKEANAGRVQVWPLGFGRDISTGDLDEMAAGGYQGSCDNGAHRPKARTVGNASDVTASLLEAFASARCASFGAGESGSVASGAGLDLHVTVPSLATDGAIAVTKRDPRLVVTYYDPSGAAVPKSGDRGEATYSVTGESGPVEVLRIRNPAPGNWRVHVQSSSGVPSENVSATVLWQGRIQASIIADTPSPEPGAPDVVRIHLVTRTERLTDPGALKGVRVIARLTGAGFSPIDVDANDDGRAPDRTAHDGEYAAQFTIPSTATGNLEFVGLVSGAGLDPVQLPAKGAVQRGLPPVQVAFGQPSGLVPPGGGLKSQMVLTNNSGGTPRVRLVLGQFDPGTVATVRPGVVDLANAGARTVPFTVQVDPSSRQGPAQAVLSVVDDADPTKVYGNLTFAFTIGYPPPWWQRYQWVWYLLSALALAAAAVAVQRARRARADRDVQGLVLVLSRGGATLNELVSPTGGAVFRFTVRDPEGPRARLDIPMGTDRAFDARRLPDGTIGVDGPTGRVVLRAGQPEELLPGIRLTFRDLRHSDPVPSGARGAAPQPPRPAGEFGPRADDDLL</sequence>
<protein>
    <recommendedName>
        <fullName evidence="4">VWFA domain-containing protein</fullName>
    </recommendedName>
</protein>
<dbReference type="EMBL" id="JADOUF010000001">
    <property type="protein sequence ID" value="MBG6136634.1"/>
    <property type="molecule type" value="Genomic_DNA"/>
</dbReference>
<evidence type="ECO:0000256" key="3">
    <source>
        <dbReference type="SAM" id="SignalP"/>
    </source>
</evidence>
<keyword evidence="2" id="KW-0472">Membrane</keyword>
<dbReference type="RefSeq" id="WP_197003585.1">
    <property type="nucleotide sequence ID" value="NZ_BONS01000016.1"/>
</dbReference>
<dbReference type="SUPFAM" id="SSF53300">
    <property type="entry name" value="vWA-like"/>
    <property type="match status" value="1"/>
</dbReference>
<feature type="domain" description="VWFA" evidence="4">
    <location>
        <begin position="44"/>
        <end position="253"/>
    </location>
</feature>
<evidence type="ECO:0000313" key="6">
    <source>
        <dbReference type="Proteomes" id="UP000622552"/>
    </source>
</evidence>
<feature type="signal peptide" evidence="3">
    <location>
        <begin position="1"/>
        <end position="23"/>
    </location>
</feature>
<dbReference type="Proteomes" id="UP000622552">
    <property type="component" value="Unassembled WGS sequence"/>
</dbReference>
<dbReference type="CDD" id="cd00198">
    <property type="entry name" value="vWFA"/>
    <property type="match status" value="1"/>
</dbReference>
<gene>
    <name evidence="5" type="ORF">IW245_002828</name>
</gene>
<evidence type="ECO:0000256" key="1">
    <source>
        <dbReference type="SAM" id="MobiDB-lite"/>
    </source>
</evidence>
<keyword evidence="6" id="KW-1185">Reference proteome</keyword>
<proteinExistence type="predicted"/>
<evidence type="ECO:0000259" key="4">
    <source>
        <dbReference type="PROSITE" id="PS50234"/>
    </source>
</evidence>
<feature type="chain" id="PRO_5038379925" description="VWFA domain-containing protein" evidence="3">
    <location>
        <begin position="24"/>
        <end position="752"/>
    </location>
</feature>
<keyword evidence="2" id="KW-0812">Transmembrane</keyword>
<name>A0A8J7GPL4_9ACTN</name>
<feature type="transmembrane region" description="Helical" evidence="2">
    <location>
        <begin position="600"/>
        <end position="617"/>
    </location>
</feature>
<accession>A0A8J7GPL4</accession>
<dbReference type="Gene3D" id="3.40.50.410">
    <property type="entry name" value="von Willebrand factor, type A domain"/>
    <property type="match status" value="1"/>
</dbReference>
<dbReference type="PROSITE" id="PS50234">
    <property type="entry name" value="VWFA"/>
    <property type="match status" value="1"/>
</dbReference>
<dbReference type="NCBIfam" id="NF041940">
    <property type="entry name" value="choice_anch_X"/>
    <property type="match status" value="1"/>
</dbReference>
<evidence type="ECO:0000313" key="5">
    <source>
        <dbReference type="EMBL" id="MBG6136634.1"/>
    </source>
</evidence>
<dbReference type="AlphaFoldDB" id="A0A8J7GPL4"/>
<dbReference type="InterPro" id="IPR036465">
    <property type="entry name" value="vWFA_dom_sf"/>
</dbReference>
<reference evidence="5" key="1">
    <citation type="submission" date="2020-11" db="EMBL/GenBank/DDBJ databases">
        <title>Sequencing the genomes of 1000 actinobacteria strains.</title>
        <authorList>
            <person name="Klenk H.-P."/>
        </authorList>
    </citation>
    <scope>NUCLEOTIDE SEQUENCE</scope>
    <source>
        <strain evidence="5">DSM 45356</strain>
    </source>
</reference>
<comment type="caution">
    <text evidence="5">The sequence shown here is derived from an EMBL/GenBank/DDBJ whole genome shotgun (WGS) entry which is preliminary data.</text>
</comment>
<organism evidence="5 6">
    <name type="scientific">Longispora fulva</name>
    <dbReference type="NCBI Taxonomy" id="619741"/>
    <lineage>
        <taxon>Bacteria</taxon>
        <taxon>Bacillati</taxon>
        <taxon>Actinomycetota</taxon>
        <taxon>Actinomycetes</taxon>
        <taxon>Micromonosporales</taxon>
        <taxon>Micromonosporaceae</taxon>
        <taxon>Longispora</taxon>
    </lineage>
</organism>
<keyword evidence="2" id="KW-1133">Transmembrane helix</keyword>
<keyword evidence="3" id="KW-0732">Signal</keyword>